<dbReference type="InterPro" id="IPR039127">
    <property type="entry name" value="Trm112"/>
</dbReference>
<sequence>MVKEHEYNENLVKGLLEKLNYPVLREAAESIGEANGLPAQLPTIQDEPFLRKLFHVLMSVEIIEGELKCPESGHVFPIRSGIPNMIVETN</sequence>
<dbReference type="Gene3D" id="2.20.25.10">
    <property type="match status" value="1"/>
</dbReference>
<reference evidence="7" key="1">
    <citation type="submission" date="2017-02" db="UniProtKB">
        <authorList>
            <consortium name="WormBaseParasite"/>
        </authorList>
    </citation>
    <scope>IDENTIFICATION</scope>
</reference>
<dbReference type="STRING" id="318479.A0A0N4UK51"/>
<dbReference type="Proteomes" id="UP000038040">
    <property type="component" value="Unplaced"/>
</dbReference>
<protein>
    <recommendedName>
        <fullName evidence="2">Multifunctional methyltransferase subunit TRM112-like protein</fullName>
    </recommendedName>
    <alternativeName>
        <fullName evidence="3">tRNA methyltransferase 112 homolog</fullName>
    </alternativeName>
</protein>
<dbReference type="GO" id="GO:0070476">
    <property type="term" value="P:rRNA (guanine-N7)-methylation"/>
    <property type="evidence" value="ECO:0007669"/>
    <property type="project" value="TreeGrafter"/>
</dbReference>
<evidence type="ECO:0000313" key="5">
    <source>
        <dbReference type="Proteomes" id="UP000038040"/>
    </source>
</evidence>
<name>A0A0N4UK51_DRAME</name>
<organism evidence="5 7">
    <name type="scientific">Dracunculus medinensis</name>
    <name type="common">Guinea worm</name>
    <dbReference type="NCBI Taxonomy" id="318479"/>
    <lineage>
        <taxon>Eukaryota</taxon>
        <taxon>Metazoa</taxon>
        <taxon>Ecdysozoa</taxon>
        <taxon>Nematoda</taxon>
        <taxon>Chromadorea</taxon>
        <taxon>Rhabditida</taxon>
        <taxon>Spirurina</taxon>
        <taxon>Dracunculoidea</taxon>
        <taxon>Dracunculidae</taxon>
        <taxon>Dracunculus</taxon>
    </lineage>
</organism>
<comment type="similarity">
    <text evidence="1">Belongs to the TRM112 family.</text>
</comment>
<proteinExistence type="inferred from homology"/>
<evidence type="ECO:0000256" key="1">
    <source>
        <dbReference type="ARBA" id="ARBA00007980"/>
    </source>
</evidence>
<dbReference type="AlphaFoldDB" id="A0A0N4UK51"/>
<dbReference type="PANTHER" id="PTHR12773">
    <property type="entry name" value="UPF0315 PROTEIN-RELATED"/>
    <property type="match status" value="1"/>
</dbReference>
<keyword evidence="6" id="KW-1185">Reference proteome</keyword>
<dbReference type="WBParaSite" id="DME_0000807801-mRNA-1">
    <property type="protein sequence ID" value="DME_0000807801-mRNA-1"/>
    <property type="gene ID" value="DME_0000807801"/>
</dbReference>
<dbReference type="OrthoDB" id="2187549at2759"/>
<dbReference type="SUPFAM" id="SSF158997">
    <property type="entry name" value="Trm112p-like"/>
    <property type="match status" value="1"/>
</dbReference>
<evidence type="ECO:0000256" key="2">
    <source>
        <dbReference type="ARBA" id="ARBA00019989"/>
    </source>
</evidence>
<evidence type="ECO:0000313" key="7">
    <source>
        <dbReference type="WBParaSite" id="DME_0000807801-mRNA-1"/>
    </source>
</evidence>
<dbReference type="PANTHER" id="PTHR12773:SF0">
    <property type="entry name" value="MULTIFUNCTIONAL METHYLTRANSFERASE SUBUNIT TRM112-LIKE PROTEIN"/>
    <property type="match status" value="1"/>
</dbReference>
<reference evidence="4 6" key="2">
    <citation type="submission" date="2018-11" db="EMBL/GenBank/DDBJ databases">
        <authorList>
            <consortium name="Pathogen Informatics"/>
        </authorList>
    </citation>
    <scope>NUCLEOTIDE SEQUENCE [LARGE SCALE GENOMIC DNA]</scope>
</reference>
<dbReference type="Pfam" id="PF03966">
    <property type="entry name" value="Trm112p"/>
    <property type="match status" value="1"/>
</dbReference>
<accession>A0A0N4UK51</accession>
<evidence type="ECO:0000313" key="6">
    <source>
        <dbReference type="Proteomes" id="UP000274756"/>
    </source>
</evidence>
<dbReference type="InterPro" id="IPR005651">
    <property type="entry name" value="Trm112-like"/>
</dbReference>
<gene>
    <name evidence="4" type="ORF">DME_LOCUS2203</name>
</gene>
<evidence type="ECO:0000256" key="3">
    <source>
        <dbReference type="ARBA" id="ARBA00030516"/>
    </source>
</evidence>
<evidence type="ECO:0000313" key="4">
    <source>
        <dbReference type="EMBL" id="VDN52230.1"/>
    </source>
</evidence>
<dbReference type="GO" id="GO:0046982">
    <property type="term" value="F:protein heterodimerization activity"/>
    <property type="evidence" value="ECO:0007669"/>
    <property type="project" value="InterPro"/>
</dbReference>
<dbReference type="GO" id="GO:0030488">
    <property type="term" value="P:tRNA methylation"/>
    <property type="evidence" value="ECO:0007669"/>
    <property type="project" value="TreeGrafter"/>
</dbReference>
<dbReference type="EMBL" id="UYYG01000050">
    <property type="protein sequence ID" value="VDN52230.1"/>
    <property type="molecule type" value="Genomic_DNA"/>
</dbReference>
<dbReference type="Proteomes" id="UP000274756">
    <property type="component" value="Unassembled WGS sequence"/>
</dbReference>